<dbReference type="GO" id="GO:0016787">
    <property type="term" value="F:hydrolase activity"/>
    <property type="evidence" value="ECO:0007669"/>
    <property type="project" value="UniProtKB-KW"/>
</dbReference>
<keyword evidence="2" id="KW-0378">Hydrolase</keyword>
<dbReference type="Pfam" id="PF03831">
    <property type="entry name" value="YjdM"/>
    <property type="match status" value="1"/>
</dbReference>
<dbReference type="SUPFAM" id="SSF82057">
    <property type="entry name" value="Prokaryotic SH3-related domain"/>
    <property type="match status" value="1"/>
</dbReference>
<proteinExistence type="predicted"/>
<protein>
    <submittedName>
        <fullName evidence="2">Phosphonoacetate hydrolase</fullName>
    </submittedName>
</protein>
<dbReference type="PANTHER" id="PTHR30305">
    <property type="entry name" value="PROTEIN YJDM-RELATED"/>
    <property type="match status" value="1"/>
</dbReference>
<dbReference type="EMBL" id="FUYS01000009">
    <property type="protein sequence ID" value="SKB82192.1"/>
    <property type="molecule type" value="Genomic_DNA"/>
</dbReference>
<dbReference type="Proteomes" id="UP000190541">
    <property type="component" value="Unassembled WGS sequence"/>
</dbReference>
<gene>
    <name evidence="2" type="ORF">SAMN05660226_03271</name>
</gene>
<accession>A0A1T5EDX0</accession>
<evidence type="ECO:0000259" key="1">
    <source>
        <dbReference type="SMART" id="SM00782"/>
    </source>
</evidence>
<evidence type="ECO:0000313" key="3">
    <source>
        <dbReference type="Proteomes" id="UP000190541"/>
    </source>
</evidence>
<sequence>MPKPYLWAMNEKLMARSGGRCELCQKETALAVYPVPPDAYADNEVAVCKTLVSQIEGVEPLNPDEWRFLPEAMWSEVRAVQVLAWRMLNRLKSESWAAEALDILYLDDETLAWAKAVGEQAEAGEAIVHKDSNGNTLQNGDSVVLTKTLDVKGSNLSAKLGTVVKNIRLVEDNPEQIEGRVEGQLIVILTKYLRKQS</sequence>
<dbReference type="AlphaFoldDB" id="A0A1T5EDX0"/>
<evidence type="ECO:0000313" key="2">
    <source>
        <dbReference type="EMBL" id="SKB82192.1"/>
    </source>
</evidence>
<dbReference type="Gene3D" id="2.30.30.40">
    <property type="entry name" value="SH3 Domains"/>
    <property type="match status" value="1"/>
</dbReference>
<organism evidence="2 3">
    <name type="scientific">Parapedobacter luteus</name>
    <dbReference type="NCBI Taxonomy" id="623280"/>
    <lineage>
        <taxon>Bacteria</taxon>
        <taxon>Pseudomonadati</taxon>
        <taxon>Bacteroidota</taxon>
        <taxon>Sphingobacteriia</taxon>
        <taxon>Sphingobacteriales</taxon>
        <taxon>Sphingobacteriaceae</taxon>
        <taxon>Parapedobacter</taxon>
    </lineage>
</organism>
<dbReference type="InterPro" id="IPR013988">
    <property type="entry name" value="YjdM_C"/>
</dbReference>
<keyword evidence="3" id="KW-1185">Reference proteome</keyword>
<dbReference type="SMART" id="SM00782">
    <property type="entry name" value="PhnA_Zn_Ribbon"/>
    <property type="match status" value="1"/>
</dbReference>
<feature type="domain" description="PhnA protein N-terminal proteobacterial" evidence="1">
    <location>
        <begin position="12"/>
        <end position="56"/>
    </location>
</feature>
<dbReference type="InterPro" id="IPR013991">
    <property type="entry name" value="PhnaA_N_proteobac"/>
</dbReference>
<name>A0A1T5EDX0_9SPHI</name>
<reference evidence="2 3" key="1">
    <citation type="submission" date="2017-02" db="EMBL/GenBank/DDBJ databases">
        <authorList>
            <person name="Peterson S.W."/>
        </authorList>
    </citation>
    <scope>NUCLEOTIDE SEQUENCE [LARGE SCALE GENOMIC DNA]</scope>
    <source>
        <strain evidence="2 3">DSM 22899</strain>
    </source>
</reference>
<dbReference type="PANTHER" id="PTHR30305:SF3">
    <property type="entry name" value="PROTEIN YJDM"/>
    <property type="match status" value="1"/>
</dbReference>